<organism evidence="1">
    <name type="scientific">Cucumis melo</name>
    <name type="common">Muskmelon</name>
    <dbReference type="NCBI Taxonomy" id="3656"/>
    <lineage>
        <taxon>Eukaryota</taxon>
        <taxon>Viridiplantae</taxon>
        <taxon>Streptophyta</taxon>
        <taxon>Embryophyta</taxon>
        <taxon>Tracheophyta</taxon>
        <taxon>Spermatophyta</taxon>
        <taxon>Magnoliopsida</taxon>
        <taxon>eudicotyledons</taxon>
        <taxon>Gunneridae</taxon>
        <taxon>Pentapetalae</taxon>
        <taxon>rosids</taxon>
        <taxon>fabids</taxon>
        <taxon>Cucurbitales</taxon>
        <taxon>Cucurbitaceae</taxon>
        <taxon>Benincaseae</taxon>
        <taxon>Cucumis</taxon>
    </lineage>
</organism>
<name>A0A9I9ED72_CUCME</name>
<proteinExistence type="predicted"/>
<dbReference type="Gramene" id="MELO3C032138.2.1">
    <property type="protein sequence ID" value="MELO3C032138.2.1"/>
    <property type="gene ID" value="MELO3C032138.2"/>
</dbReference>
<dbReference type="AlphaFoldDB" id="A0A9I9ED72"/>
<evidence type="ECO:0000313" key="1">
    <source>
        <dbReference type="EnsemblPlants" id="MELO3C032138.2.1"/>
    </source>
</evidence>
<protein>
    <submittedName>
        <fullName evidence="1">Uncharacterized protein</fullName>
    </submittedName>
</protein>
<accession>A0A9I9ED72</accession>
<reference evidence="1" key="1">
    <citation type="submission" date="2023-03" db="UniProtKB">
        <authorList>
            <consortium name="EnsemblPlants"/>
        </authorList>
    </citation>
    <scope>IDENTIFICATION</scope>
</reference>
<sequence length="129" mass="14734">MLDILTTLDNKLISSETKRVCSQNRRHFSNFCFPKFQEVVLKIKSLKMPPVTKVSSSDFFLANLTCCSHLLKTMSRALNGKVALHRKKFANNKSPKSYSLYNYPFTFQVWAYEIVLSVSGWVASRASTT</sequence>
<dbReference type="EnsemblPlants" id="MELO3C032138.2.1">
    <property type="protein sequence ID" value="MELO3C032138.2.1"/>
    <property type="gene ID" value="MELO3C032138.2"/>
</dbReference>